<evidence type="ECO:0000256" key="6">
    <source>
        <dbReference type="ARBA" id="ARBA00023136"/>
    </source>
</evidence>
<evidence type="ECO:0000259" key="11">
    <source>
        <dbReference type="Pfam" id="PF00593"/>
    </source>
</evidence>
<dbReference type="PROSITE" id="PS52016">
    <property type="entry name" value="TONB_DEPENDENT_REC_3"/>
    <property type="match status" value="1"/>
</dbReference>
<dbReference type="Pfam" id="PF07715">
    <property type="entry name" value="Plug"/>
    <property type="match status" value="1"/>
</dbReference>
<dbReference type="AlphaFoldDB" id="A0A1H7LAT3"/>
<gene>
    <name evidence="13" type="ORF">SAMN05661044_01615</name>
</gene>
<evidence type="ECO:0000256" key="10">
    <source>
        <dbReference type="SAM" id="SignalP"/>
    </source>
</evidence>
<dbReference type="Proteomes" id="UP000199421">
    <property type="component" value="Unassembled WGS sequence"/>
</dbReference>
<dbReference type="InterPro" id="IPR000531">
    <property type="entry name" value="Beta-barrel_TonB"/>
</dbReference>
<dbReference type="InterPro" id="IPR023996">
    <property type="entry name" value="TonB-dep_OMP_SusC/RagA"/>
</dbReference>
<feature type="signal peptide" evidence="10">
    <location>
        <begin position="1"/>
        <end position="22"/>
    </location>
</feature>
<dbReference type="InterPro" id="IPR008969">
    <property type="entry name" value="CarboxyPept-like_regulatory"/>
</dbReference>
<dbReference type="InterPro" id="IPR023997">
    <property type="entry name" value="TonB-dep_OMP_SusC/RagA_CS"/>
</dbReference>
<keyword evidence="3 8" id="KW-1134">Transmembrane beta strand</keyword>
<dbReference type="Gene3D" id="2.60.40.1120">
    <property type="entry name" value="Carboxypeptidase-like, regulatory domain"/>
    <property type="match status" value="1"/>
</dbReference>
<evidence type="ECO:0000256" key="1">
    <source>
        <dbReference type="ARBA" id="ARBA00004571"/>
    </source>
</evidence>
<dbReference type="SUPFAM" id="SSF56935">
    <property type="entry name" value="Porins"/>
    <property type="match status" value="1"/>
</dbReference>
<dbReference type="NCBIfam" id="TIGR04056">
    <property type="entry name" value="OMP_RagA_SusC"/>
    <property type="match status" value="1"/>
</dbReference>
<proteinExistence type="inferred from homology"/>
<evidence type="ECO:0000256" key="2">
    <source>
        <dbReference type="ARBA" id="ARBA00022448"/>
    </source>
</evidence>
<keyword evidence="7 8" id="KW-0998">Cell outer membrane</keyword>
<dbReference type="SUPFAM" id="SSF49464">
    <property type="entry name" value="Carboxypeptidase regulatory domain-like"/>
    <property type="match status" value="1"/>
</dbReference>
<dbReference type="Pfam" id="PF00593">
    <property type="entry name" value="TonB_dep_Rec_b-barrel"/>
    <property type="match status" value="1"/>
</dbReference>
<keyword evidence="2 8" id="KW-0813">Transport</keyword>
<dbReference type="OrthoDB" id="9768177at2"/>
<keyword evidence="10" id="KW-0732">Signal</keyword>
<evidence type="ECO:0000256" key="9">
    <source>
        <dbReference type="RuleBase" id="RU003357"/>
    </source>
</evidence>
<evidence type="ECO:0000256" key="4">
    <source>
        <dbReference type="ARBA" id="ARBA00022692"/>
    </source>
</evidence>
<evidence type="ECO:0000313" key="14">
    <source>
        <dbReference type="Proteomes" id="UP000199421"/>
    </source>
</evidence>
<comment type="similarity">
    <text evidence="8 9">Belongs to the TonB-dependent receptor family.</text>
</comment>
<dbReference type="NCBIfam" id="TIGR04057">
    <property type="entry name" value="SusC_RagA_signa"/>
    <property type="match status" value="1"/>
</dbReference>
<evidence type="ECO:0000256" key="3">
    <source>
        <dbReference type="ARBA" id="ARBA00022452"/>
    </source>
</evidence>
<dbReference type="Gene3D" id="2.40.170.20">
    <property type="entry name" value="TonB-dependent receptor, beta-barrel domain"/>
    <property type="match status" value="1"/>
</dbReference>
<feature type="domain" description="TonB-dependent receptor plug" evidence="12">
    <location>
        <begin position="123"/>
        <end position="244"/>
    </location>
</feature>
<dbReference type="Gene3D" id="2.170.130.10">
    <property type="entry name" value="TonB-dependent receptor, plug domain"/>
    <property type="match status" value="1"/>
</dbReference>
<dbReference type="RefSeq" id="WP_093321638.1">
    <property type="nucleotide sequence ID" value="NZ_FOAF01000001.1"/>
</dbReference>
<dbReference type="GO" id="GO:0009279">
    <property type="term" value="C:cell outer membrane"/>
    <property type="evidence" value="ECO:0007669"/>
    <property type="project" value="UniProtKB-SubCell"/>
</dbReference>
<keyword evidence="5 9" id="KW-0798">TonB box</keyword>
<feature type="chain" id="PRO_5011565106" evidence="10">
    <location>
        <begin position="23"/>
        <end position="992"/>
    </location>
</feature>
<evidence type="ECO:0000259" key="12">
    <source>
        <dbReference type="Pfam" id="PF07715"/>
    </source>
</evidence>
<dbReference type="InterPro" id="IPR037066">
    <property type="entry name" value="Plug_dom_sf"/>
</dbReference>
<comment type="subcellular location">
    <subcellularLocation>
        <location evidence="1 8">Cell outer membrane</location>
        <topology evidence="1 8">Multi-pass membrane protein</topology>
    </subcellularLocation>
</comment>
<keyword evidence="14" id="KW-1185">Reference proteome</keyword>
<reference evidence="14" key="1">
    <citation type="submission" date="2016-10" db="EMBL/GenBank/DDBJ databases">
        <authorList>
            <person name="Varghese N."/>
            <person name="Submissions S."/>
        </authorList>
    </citation>
    <scope>NUCLEOTIDE SEQUENCE [LARGE SCALE GENOMIC DNA]</scope>
    <source>
        <strain evidence="14">DSM 18733</strain>
    </source>
</reference>
<name>A0A1H7LAT3_OLID1</name>
<evidence type="ECO:0000313" key="13">
    <source>
        <dbReference type="EMBL" id="SEK96113.1"/>
    </source>
</evidence>
<evidence type="ECO:0000256" key="7">
    <source>
        <dbReference type="ARBA" id="ARBA00023237"/>
    </source>
</evidence>
<dbReference type="EMBL" id="FOAF01000001">
    <property type="protein sequence ID" value="SEK96113.1"/>
    <property type="molecule type" value="Genomic_DNA"/>
</dbReference>
<keyword evidence="4 8" id="KW-0812">Transmembrane</keyword>
<organism evidence="13 14">
    <name type="scientific">Olivibacter domesticus</name>
    <name type="common">Pseudosphingobacterium domesticum</name>
    <dbReference type="NCBI Taxonomy" id="407022"/>
    <lineage>
        <taxon>Bacteria</taxon>
        <taxon>Pseudomonadati</taxon>
        <taxon>Bacteroidota</taxon>
        <taxon>Sphingobacteriia</taxon>
        <taxon>Sphingobacteriales</taxon>
        <taxon>Sphingobacteriaceae</taxon>
        <taxon>Olivibacter</taxon>
    </lineage>
</organism>
<evidence type="ECO:0000256" key="8">
    <source>
        <dbReference type="PROSITE-ProRule" id="PRU01360"/>
    </source>
</evidence>
<dbReference type="InterPro" id="IPR036942">
    <property type="entry name" value="Beta-barrel_TonB_sf"/>
</dbReference>
<dbReference type="InterPro" id="IPR012910">
    <property type="entry name" value="Plug_dom"/>
</dbReference>
<dbReference type="InterPro" id="IPR039426">
    <property type="entry name" value="TonB-dep_rcpt-like"/>
</dbReference>
<evidence type="ECO:0000256" key="5">
    <source>
        <dbReference type="ARBA" id="ARBA00023077"/>
    </source>
</evidence>
<sequence>MKKNYMKSVVLSLLLIMIATLAFSQTGSIQGIVYDEKNQTLPAASVLIKELNESVGTDDKGRFSMSSIANGTYTLVVSYIGYETKEQTVAVSNGTASAVIYLQPSAEGLDEVVVIGYGTQKKGELTGSVTTVGSKDFQKGVITSPDQLISGKAAGVQITPVGGRPGAGSTIRIRAGASLNASNDPLIVIDGVPLSSFKDGSGNNILPGTSNPLSLINPNDIETFTVLKDANATAIYGSRASNGVILITTKKGATGKPIITFSTQNSVATVGRTIDVLSPQQFRDYVTANGSDSLIAKLGDANTDWQKEIFRTAFATDNNLSIGGSYKSLPYRVAFGYLNQQGILKRDDMNRTSAAISLNPKFFDNHLKVDLNLKGSLQKANFGNQDAIYAALQFDPTKPVNQENEFGGYYEWMQGAIPHPLAPRNPVGLIDLKKDHGKVNRSFGNLQLDYSFHFLPELHANLNLGYDISRGQGGTEVPAFAAMNFTTGGRVTQFLTDINNKVGEFFLNYNKTFDDIKSNVDITAGYGYYDYKTTTNNYPTLRADRSVLTTPPFAFDIPQNRLISYYGRIIYTLDDKYILSGTARTDGSSRFSPDNRWGFFPSAGFTWRMKKEEFLAEAEALSSLNLRLSYGVTGQQDGIANYSYLANYYQSVNEAQYQFGNQFYPTYSPIAYDQDIRWESTTTYNGGIDYGFLDGRINGSIDVYYKKTKDLLSVIPIPIGTNFSNLLLTNVGNMENRGVEFNVNLIPIKQEDFSWDVNFNFTYNHNEVTNLTAVDNPNYFTQVGYIEGGTGQNVQAHVVGYSPFTYRLYKQVYDENGKPLEGVYADTNGDGIVNDLDRQLNKSPLPKYIMGFSTSLHYKKWTLSTVLRANIGNYVYDNVSSNMANRNNILNPVGIVNNAPVDFLNSNFTVNNALSDYYLYNASFLRMDNLGLTYNVGKLSPNSSAKLSISGNVQNVFTITNYHGIDPEIQTGIDNRFYPRPRTFVLGLNVGF</sequence>
<protein>
    <submittedName>
        <fullName evidence="13">Iron complex outermembrane recepter protein</fullName>
    </submittedName>
</protein>
<accession>A0A1H7LAT3</accession>
<keyword evidence="6 8" id="KW-0472">Membrane</keyword>
<feature type="domain" description="TonB-dependent receptor-like beta-barrel" evidence="11">
    <location>
        <begin position="431"/>
        <end position="956"/>
    </location>
</feature>
<dbReference type="STRING" id="407022.SAMN05661044_01615"/>
<dbReference type="Pfam" id="PF13715">
    <property type="entry name" value="CarbopepD_reg_2"/>
    <property type="match status" value="1"/>
</dbReference>